<reference evidence="2" key="1">
    <citation type="submission" date="2022-10" db="EMBL/GenBank/DDBJ databases">
        <title>Sifting through the core-genome to identify putative cross-protective antigens against Riemerella anatipestifer.</title>
        <authorList>
            <person name="Zheng X."/>
            <person name="Zhang W."/>
        </authorList>
    </citation>
    <scope>NUCLEOTIDE SEQUENCE</scope>
    <source>
        <strain evidence="2">ZWRA178</strain>
    </source>
</reference>
<accession>A0AAP3AKK1</accession>
<evidence type="ECO:0000313" key="3">
    <source>
        <dbReference type="Proteomes" id="UP001207440"/>
    </source>
</evidence>
<keyword evidence="1" id="KW-0472">Membrane</keyword>
<dbReference type="AlphaFoldDB" id="A0AAP3AKK1"/>
<keyword evidence="1" id="KW-0812">Transmembrane</keyword>
<evidence type="ECO:0000256" key="1">
    <source>
        <dbReference type="SAM" id="Phobius"/>
    </source>
</evidence>
<sequence>MNLSAPVKGFIFSFLAVILAFAIYFFFLAKKNYYLVDNPTPNTYYFKINNGSEQIISAGQSVQVDLSKGKNSIQVFDNNKKIIYDSAFQVNKLRGLLNIAHQDYYVNRQFYGYIPNKDSLLLSHGKTVIDDKDYLGDVTHYNKLYIEDFYYNVDEDYDAVVKNIQKVESRTKLFRKQDFLNYYNEYYKF</sequence>
<keyword evidence="1" id="KW-1133">Transmembrane helix</keyword>
<dbReference type="RefSeq" id="WP_004919246.1">
    <property type="nucleotide sequence ID" value="NZ_CP031845.1"/>
</dbReference>
<comment type="caution">
    <text evidence="2">The sequence shown here is derived from an EMBL/GenBank/DDBJ whole genome shotgun (WGS) entry which is preliminary data.</text>
</comment>
<organism evidence="2 3">
    <name type="scientific">Riemerella anatipestifer</name>
    <name type="common">Moraxella anatipestifer</name>
    <dbReference type="NCBI Taxonomy" id="34085"/>
    <lineage>
        <taxon>Bacteria</taxon>
        <taxon>Pseudomonadati</taxon>
        <taxon>Bacteroidota</taxon>
        <taxon>Flavobacteriia</taxon>
        <taxon>Flavobacteriales</taxon>
        <taxon>Weeksellaceae</taxon>
        <taxon>Riemerella</taxon>
    </lineage>
</organism>
<name>A0AAP3AKK1_RIEAN</name>
<protein>
    <submittedName>
        <fullName evidence="2">Uncharacterized protein</fullName>
    </submittedName>
</protein>
<evidence type="ECO:0000313" key="2">
    <source>
        <dbReference type="EMBL" id="MCW0523486.1"/>
    </source>
</evidence>
<feature type="transmembrane region" description="Helical" evidence="1">
    <location>
        <begin position="6"/>
        <end position="27"/>
    </location>
</feature>
<dbReference type="Proteomes" id="UP001207440">
    <property type="component" value="Unassembled WGS sequence"/>
</dbReference>
<proteinExistence type="predicted"/>
<gene>
    <name evidence="2" type="ORF">OKE68_04020</name>
</gene>
<dbReference type="GeneID" id="93717150"/>
<dbReference type="EMBL" id="JAOZYT010000017">
    <property type="protein sequence ID" value="MCW0523486.1"/>
    <property type="molecule type" value="Genomic_DNA"/>
</dbReference>